<dbReference type="InterPro" id="IPR005399">
    <property type="entry name" value="K_chnl_volt-dep_bsu_KCNAB-rel"/>
</dbReference>
<gene>
    <name evidence="5" type="ORF">GMA92_12430</name>
</gene>
<evidence type="ECO:0000313" key="5">
    <source>
        <dbReference type="EMBL" id="MTK22218.1"/>
    </source>
</evidence>
<dbReference type="AlphaFoldDB" id="A0A9X4XFU2"/>
<dbReference type="SUPFAM" id="SSF51430">
    <property type="entry name" value="NAD(P)-linked oxidoreductase"/>
    <property type="match status" value="1"/>
</dbReference>
<dbReference type="InterPro" id="IPR023210">
    <property type="entry name" value="NADP_OxRdtase_dom"/>
</dbReference>
<evidence type="ECO:0000256" key="3">
    <source>
        <dbReference type="ARBA" id="ARBA00023002"/>
    </source>
</evidence>
<dbReference type="PANTHER" id="PTHR43150">
    <property type="entry name" value="HYPERKINETIC, ISOFORM M"/>
    <property type="match status" value="1"/>
</dbReference>
<name>A0A9X4XFU2_9FIRM</name>
<evidence type="ECO:0000256" key="1">
    <source>
        <dbReference type="ARBA" id="ARBA00006515"/>
    </source>
</evidence>
<proteinExistence type="inferred from homology"/>
<comment type="similarity">
    <text evidence="1">Belongs to the shaker potassium channel beta subunit family.</text>
</comment>
<dbReference type="RefSeq" id="WP_006784080.1">
    <property type="nucleotide sequence ID" value="NZ_JAMQUV010000030.1"/>
</dbReference>
<keyword evidence="3" id="KW-0560">Oxidoreductase</keyword>
<organism evidence="5 6">
    <name type="scientific">Turicibacter sanguinis</name>
    <dbReference type="NCBI Taxonomy" id="154288"/>
    <lineage>
        <taxon>Bacteria</taxon>
        <taxon>Bacillati</taxon>
        <taxon>Bacillota</taxon>
        <taxon>Erysipelotrichia</taxon>
        <taxon>Erysipelotrichales</taxon>
        <taxon>Turicibacteraceae</taxon>
        <taxon>Turicibacter</taxon>
    </lineage>
</organism>
<evidence type="ECO:0000313" key="6">
    <source>
        <dbReference type="Proteomes" id="UP000487649"/>
    </source>
</evidence>
<dbReference type="Pfam" id="PF00248">
    <property type="entry name" value="Aldo_ket_red"/>
    <property type="match status" value="1"/>
</dbReference>
<evidence type="ECO:0000259" key="4">
    <source>
        <dbReference type="Pfam" id="PF00248"/>
    </source>
</evidence>
<sequence length="330" mass="37106">MYRADDWRYGKMSYHRCGNSGLKLPAISLGLWHNFGDTTSYENSREMITTAFDHGINHFDLANNYGPPVGAAEMTFGRVLKDDLKHYRDEILISTKAGYKNWEGPYGDFGSKKHLLASLDRSLKRMDLDYVDIFYHHRPDKETPIEETMSALAQTVKQGKALYIGLSKYNVEETKEALAILKDLKTPCLIHQTNYSMLNRTNEEGLFDLLEREKIGAITFSAMAGGKLTNRYLNGIPEDSRAGKDEMKASDITPELIAKVKLLNKIAQSRGQSLAQMAVSWVLKNQTVTSVIVGASRTSQIIDTKEAVHQTEFSAEELKMIDAILLGKMI</sequence>
<dbReference type="GO" id="GO:0016491">
    <property type="term" value="F:oxidoreductase activity"/>
    <property type="evidence" value="ECO:0007669"/>
    <property type="project" value="UniProtKB-KW"/>
</dbReference>
<comment type="caution">
    <text evidence="5">The sequence shown here is derived from an EMBL/GenBank/DDBJ whole genome shotgun (WGS) entry which is preliminary data.</text>
</comment>
<keyword evidence="2" id="KW-0521">NADP</keyword>
<evidence type="ECO:0000256" key="2">
    <source>
        <dbReference type="ARBA" id="ARBA00022857"/>
    </source>
</evidence>
<dbReference type="InterPro" id="IPR036812">
    <property type="entry name" value="NAD(P)_OxRdtase_dom_sf"/>
</dbReference>
<dbReference type="PANTHER" id="PTHR43150:SF4">
    <property type="entry name" value="L-GLYCERALDEHYDE 3-PHOSPHATE REDUCTASE"/>
    <property type="match status" value="1"/>
</dbReference>
<dbReference type="Gene3D" id="3.20.20.100">
    <property type="entry name" value="NADP-dependent oxidoreductase domain"/>
    <property type="match status" value="1"/>
</dbReference>
<feature type="domain" description="NADP-dependent oxidoreductase" evidence="4">
    <location>
        <begin position="27"/>
        <end position="324"/>
    </location>
</feature>
<dbReference type="GO" id="GO:0051596">
    <property type="term" value="P:methylglyoxal catabolic process"/>
    <property type="evidence" value="ECO:0007669"/>
    <property type="project" value="TreeGrafter"/>
</dbReference>
<dbReference type="Proteomes" id="UP000487649">
    <property type="component" value="Unassembled WGS sequence"/>
</dbReference>
<protein>
    <submittedName>
        <fullName evidence="5">L-glyceraldehyde 3-phosphate reductase</fullName>
    </submittedName>
</protein>
<accession>A0A9X4XFU2</accession>
<dbReference type="EMBL" id="WMQE01000032">
    <property type="protein sequence ID" value="MTK22218.1"/>
    <property type="molecule type" value="Genomic_DNA"/>
</dbReference>
<reference evidence="5 6" key="1">
    <citation type="journal article" date="2019" name="Nat. Med.">
        <title>A library of human gut bacterial isolates paired with longitudinal multiomics data enables mechanistic microbiome research.</title>
        <authorList>
            <person name="Poyet M."/>
            <person name="Groussin M."/>
            <person name="Gibbons S.M."/>
            <person name="Avila-Pacheco J."/>
            <person name="Jiang X."/>
            <person name="Kearney S.M."/>
            <person name="Perrotta A.R."/>
            <person name="Berdy B."/>
            <person name="Zhao S."/>
            <person name="Lieberman T.D."/>
            <person name="Swanson P.K."/>
            <person name="Smith M."/>
            <person name="Roesemann S."/>
            <person name="Alexander J.E."/>
            <person name="Rich S.A."/>
            <person name="Livny J."/>
            <person name="Vlamakis H."/>
            <person name="Clish C."/>
            <person name="Bullock K."/>
            <person name="Deik A."/>
            <person name="Scott J."/>
            <person name="Pierce K.A."/>
            <person name="Xavier R.J."/>
            <person name="Alm E.J."/>
        </authorList>
    </citation>
    <scope>NUCLEOTIDE SEQUENCE [LARGE SCALE GENOMIC DNA]</scope>
    <source>
        <strain evidence="5 6">BIOML-A198</strain>
    </source>
</reference>